<dbReference type="Pfam" id="PF00134">
    <property type="entry name" value="Cyclin_N"/>
    <property type="match status" value="1"/>
</dbReference>
<reference evidence="7" key="3">
    <citation type="submission" date="2020-11" db="EMBL/GenBank/DDBJ databases">
        <authorList>
            <person name="Whitehead M."/>
        </authorList>
    </citation>
    <scope>NUCLEOTIDE SEQUENCE</scope>
    <source>
        <strain evidence="7">EGII</strain>
    </source>
</reference>
<reference evidence="8" key="2">
    <citation type="journal article" date="2014" name="BMC Genomics">
        <title>A genomic perspective to assessing quality of mass-reared SIT flies used in Mediterranean fruit fly (Ceratitis capitata) eradication in California.</title>
        <authorList>
            <person name="Calla B."/>
            <person name="Hall B."/>
            <person name="Hou S."/>
            <person name="Geib S.M."/>
        </authorList>
    </citation>
    <scope>NUCLEOTIDE SEQUENCE</scope>
</reference>
<dbReference type="FunFam" id="1.10.472.10:FF:000013">
    <property type="entry name" value="Cyclin A1"/>
    <property type="match status" value="1"/>
</dbReference>
<dbReference type="PROSITE" id="PS00292">
    <property type="entry name" value="CYCLINS"/>
    <property type="match status" value="1"/>
</dbReference>
<name>W8B921_CERCA</name>
<dbReference type="CTD" id="39340"/>
<dbReference type="Pfam" id="PF02984">
    <property type="entry name" value="Cyclin_C"/>
    <property type="match status" value="1"/>
</dbReference>
<feature type="domain" description="Cyclin-like" evidence="5">
    <location>
        <begin position="394"/>
        <end position="476"/>
    </location>
</feature>
<dbReference type="AlphaFoldDB" id="W8B921"/>
<sequence length="548" mass="62242">MATFHIHQDAEKENPHLSVPLKEKNLAACTSRVNALQPSVLGGTALPLKGKLADGVSRSNFAVLNTNANIARNTSIGILGSKVAFREVGNSKTNNDNTTVFAAASAAVKKTVVEQFKSFSVYEDQPNIEQPAYQQHLLTTNNNNVKPTAITQGEKENIDIVQQSRHNKNGFKFDGSQKGSSIDDECILDTTPMSVSEVLSPMSVDRSHVGITQPTLSQLLEVDNDNKKANDLTTEEEEHRSRLLIPRNHRQRFFEVGEYQRDILEYFLESEKKHRPKPHYMRRQADINHSMRTILIDWLVEVSEEYNLDTETLYLSVSYIDRFLSQMSVVRSKLQLVGTAAMYIASKYEEIYPPDVGEFVFITDDTYNKAQVLRMEQIILKILAFDLCTPTAYVFINTYAVLLDMTDRLKFLTQYICELSLLEADPYLRFLPSLISASALALARYLLDYKIWTSELQEITTYSLGDLKEVFLYLCKSHNAATKLGQQAIQEKYRVDKYKKVSTIKPVELDEEAFELLLQKNNISEDIPEKTSTANTENVRRAISLMFN</sequence>
<dbReference type="InterPro" id="IPR013763">
    <property type="entry name" value="Cyclin-like_dom"/>
</dbReference>
<keyword evidence="1" id="KW-0132">Cell division</keyword>
<keyword evidence="2 4" id="KW-0195">Cyclin</keyword>
<dbReference type="InterPro" id="IPR036915">
    <property type="entry name" value="Cyclin-like_sf"/>
</dbReference>
<dbReference type="GeneID" id="101455774"/>
<dbReference type="SMART" id="SM01332">
    <property type="entry name" value="Cyclin_C"/>
    <property type="match status" value="1"/>
</dbReference>
<dbReference type="KEGG" id="ccat:101455774"/>
<proteinExistence type="evidence at transcript level"/>
<dbReference type="CDD" id="cd20504">
    <property type="entry name" value="CYCLIN_CCNA_rpt1"/>
    <property type="match status" value="1"/>
</dbReference>
<dbReference type="PANTHER" id="PTHR10177">
    <property type="entry name" value="CYCLINS"/>
    <property type="match status" value="1"/>
</dbReference>
<evidence type="ECO:0000256" key="4">
    <source>
        <dbReference type="RuleBase" id="RU000383"/>
    </source>
</evidence>
<evidence type="ECO:0000313" key="9">
    <source>
        <dbReference type="Proteomes" id="UP000606786"/>
    </source>
</evidence>
<keyword evidence="9" id="KW-1185">Reference proteome</keyword>
<dbReference type="SUPFAM" id="SSF47954">
    <property type="entry name" value="Cyclin-like"/>
    <property type="match status" value="2"/>
</dbReference>
<accession>W8B921</accession>
<reference evidence="8" key="1">
    <citation type="submission" date="2013-07" db="EMBL/GenBank/DDBJ databases">
        <authorList>
            <person name="Geib S."/>
        </authorList>
    </citation>
    <scope>NUCLEOTIDE SEQUENCE</scope>
</reference>
<evidence type="ECO:0000256" key="3">
    <source>
        <dbReference type="ARBA" id="ARBA00023306"/>
    </source>
</evidence>
<gene>
    <name evidence="8" type="primary">CCNA</name>
    <name evidence="7" type="ORF">CCAP1982_LOCUS13424</name>
</gene>
<evidence type="ECO:0000256" key="2">
    <source>
        <dbReference type="ARBA" id="ARBA00023127"/>
    </source>
</evidence>
<keyword evidence="3" id="KW-0131">Cell cycle</keyword>
<dbReference type="InterPro" id="IPR048258">
    <property type="entry name" value="Cyclins_cyclin-box"/>
</dbReference>
<evidence type="ECO:0000256" key="1">
    <source>
        <dbReference type="ARBA" id="ARBA00022618"/>
    </source>
</evidence>
<dbReference type="GO" id="GO:0051301">
    <property type="term" value="P:cell division"/>
    <property type="evidence" value="ECO:0007669"/>
    <property type="project" value="UniProtKB-KW"/>
</dbReference>
<dbReference type="SMART" id="SM00385">
    <property type="entry name" value="CYCLIN"/>
    <property type="match status" value="2"/>
</dbReference>
<dbReference type="OrthoDB" id="5590282at2759"/>
<feature type="domain" description="Cyclin C-terminal" evidence="6">
    <location>
        <begin position="390"/>
        <end position="507"/>
    </location>
</feature>
<evidence type="ECO:0000259" key="6">
    <source>
        <dbReference type="SMART" id="SM01332"/>
    </source>
</evidence>
<dbReference type="InterPro" id="IPR006671">
    <property type="entry name" value="Cyclin_N"/>
</dbReference>
<dbReference type="FunFam" id="1.10.472.10:FF:000001">
    <property type="entry name" value="G2/mitotic-specific cyclin"/>
    <property type="match status" value="1"/>
</dbReference>
<dbReference type="EMBL" id="CAJHJT010000034">
    <property type="protein sequence ID" value="CAD7005054.1"/>
    <property type="molecule type" value="Genomic_DNA"/>
</dbReference>
<dbReference type="EMBL" id="GAMC01011418">
    <property type="protein sequence ID" value="JAB95137.1"/>
    <property type="molecule type" value="mRNA"/>
</dbReference>
<evidence type="ECO:0000313" key="8">
    <source>
        <dbReference type="EMBL" id="JAB95137.1"/>
    </source>
</evidence>
<dbReference type="InterPro" id="IPR039361">
    <property type="entry name" value="Cyclin"/>
</dbReference>
<protein>
    <submittedName>
        <fullName evidence="7">(Mediterranean fruit fly) hypothetical protein</fullName>
    </submittedName>
    <submittedName>
        <fullName evidence="8">G2/mitotic-specific cyclin-A</fullName>
    </submittedName>
</protein>
<organism evidence="8">
    <name type="scientific">Ceratitis capitata</name>
    <name type="common">Mediterranean fruit fly</name>
    <name type="synonym">Tephritis capitata</name>
    <dbReference type="NCBI Taxonomy" id="7213"/>
    <lineage>
        <taxon>Eukaryota</taxon>
        <taxon>Metazoa</taxon>
        <taxon>Ecdysozoa</taxon>
        <taxon>Arthropoda</taxon>
        <taxon>Hexapoda</taxon>
        <taxon>Insecta</taxon>
        <taxon>Pterygota</taxon>
        <taxon>Neoptera</taxon>
        <taxon>Endopterygota</taxon>
        <taxon>Diptera</taxon>
        <taxon>Brachycera</taxon>
        <taxon>Muscomorpha</taxon>
        <taxon>Tephritoidea</taxon>
        <taxon>Tephritidae</taxon>
        <taxon>Ceratitis</taxon>
        <taxon>Ceratitis</taxon>
    </lineage>
</organism>
<dbReference type="Gene3D" id="1.10.472.10">
    <property type="entry name" value="Cyclin-like"/>
    <property type="match status" value="2"/>
</dbReference>
<dbReference type="GO" id="GO:0000278">
    <property type="term" value="P:mitotic cell cycle"/>
    <property type="evidence" value="ECO:0007669"/>
    <property type="project" value="UniProtKB-ARBA"/>
</dbReference>
<dbReference type="Proteomes" id="UP000606786">
    <property type="component" value="Unassembled WGS sequence"/>
</dbReference>
<dbReference type="GO" id="GO:0005634">
    <property type="term" value="C:nucleus"/>
    <property type="evidence" value="ECO:0007669"/>
    <property type="project" value="UniProtKB-ARBA"/>
</dbReference>
<evidence type="ECO:0000259" key="5">
    <source>
        <dbReference type="SMART" id="SM00385"/>
    </source>
</evidence>
<feature type="domain" description="Cyclin-like" evidence="5">
    <location>
        <begin position="297"/>
        <end position="381"/>
    </location>
</feature>
<comment type="similarity">
    <text evidence="4">Belongs to the cyclin family.</text>
</comment>
<dbReference type="InterPro" id="IPR004367">
    <property type="entry name" value="Cyclin_C-dom"/>
</dbReference>
<evidence type="ECO:0000313" key="7">
    <source>
        <dbReference type="EMBL" id="CAD7005054.1"/>
    </source>
</evidence>